<dbReference type="EMBL" id="BATB01000002">
    <property type="protein sequence ID" value="GAD54243.1"/>
    <property type="molecule type" value="Genomic_DNA"/>
</dbReference>
<evidence type="ECO:0000313" key="3">
    <source>
        <dbReference type="Proteomes" id="UP000016566"/>
    </source>
</evidence>
<feature type="chain" id="PRO_5004639360" description="Peptidase inhibitor I78 family protein" evidence="1">
    <location>
        <begin position="20"/>
        <end position="95"/>
    </location>
</feature>
<comment type="caution">
    <text evidence="2">The sequence shown here is derived from an EMBL/GenBank/DDBJ whole genome shotgun (WGS) entry which is preliminary data.</text>
</comment>
<dbReference type="eggNOG" id="ENOG50339MI">
    <property type="taxonomic scope" value="Bacteria"/>
</dbReference>
<dbReference type="PANTHER" id="PTHR39600:SF1">
    <property type="entry name" value="PEPTIDASE INHIBITOR I78 FAMILY PROTEIN"/>
    <property type="match status" value="1"/>
</dbReference>
<reference evidence="2" key="1">
    <citation type="journal article" date="2013" name="Genome Announc.">
        <title>Draft Genome Sequence of Loktanella cinnabarina LL-001T, Isolated from Deep-Sea Floor Sediment.</title>
        <authorList>
            <person name="Nishi S."/>
            <person name="Tsubouchi T."/>
            <person name="Takaki Y."/>
            <person name="Koyanagi R."/>
            <person name="Satoh N."/>
            <person name="Maruyama T."/>
            <person name="Hatada Y."/>
        </authorList>
    </citation>
    <scope>NUCLEOTIDE SEQUENCE [LARGE SCALE GENOMIC DNA]</scope>
    <source>
        <strain evidence="2">LL-001</strain>
    </source>
</reference>
<dbReference type="OrthoDB" id="8724542at2"/>
<name>U3AHH0_9RHOB</name>
<dbReference type="RefSeq" id="WP_021692352.1">
    <property type="nucleotide sequence ID" value="NZ_BATB01000002.1"/>
</dbReference>
<gene>
    <name evidence="2" type="ORF">MBELCI_0295</name>
</gene>
<sequence>MRYLILPLLLAACAPLAQPPGPTPPPASSPADPGRCGAAERQRLLGAPVTALERELILGQVRVIRPDDLVTMDFREDRINFEIDASERIARIYCG</sequence>
<keyword evidence="3" id="KW-1185">Reference proteome</keyword>
<feature type="signal peptide" evidence="1">
    <location>
        <begin position="1"/>
        <end position="19"/>
    </location>
</feature>
<dbReference type="AlphaFoldDB" id="U3AHH0"/>
<proteinExistence type="predicted"/>
<dbReference type="InterPro" id="IPR021719">
    <property type="entry name" value="Prot_inh_I78"/>
</dbReference>
<keyword evidence="1" id="KW-0732">Signal</keyword>
<dbReference type="Proteomes" id="UP000016566">
    <property type="component" value="Unassembled WGS sequence"/>
</dbReference>
<evidence type="ECO:0008006" key="4">
    <source>
        <dbReference type="Google" id="ProtNLM"/>
    </source>
</evidence>
<protein>
    <recommendedName>
        <fullName evidence="4">Peptidase inhibitor I78 family protein</fullName>
    </recommendedName>
</protein>
<evidence type="ECO:0000313" key="2">
    <source>
        <dbReference type="EMBL" id="GAD54243.1"/>
    </source>
</evidence>
<evidence type="ECO:0000256" key="1">
    <source>
        <dbReference type="SAM" id="SignalP"/>
    </source>
</evidence>
<organism evidence="2 3">
    <name type="scientific">Limimaricola cinnabarinus LL-001</name>
    <dbReference type="NCBI Taxonomy" id="1337093"/>
    <lineage>
        <taxon>Bacteria</taxon>
        <taxon>Pseudomonadati</taxon>
        <taxon>Pseudomonadota</taxon>
        <taxon>Alphaproteobacteria</taxon>
        <taxon>Rhodobacterales</taxon>
        <taxon>Paracoccaceae</taxon>
        <taxon>Limimaricola</taxon>
    </lineage>
</organism>
<dbReference type="PANTHER" id="PTHR39600">
    <property type="entry name" value="PEPTIDASE INHIBITOR I78 FAMILY PROTEIN"/>
    <property type="match status" value="1"/>
</dbReference>
<accession>U3AHH0</accession>
<dbReference type="Gene3D" id="3.30.10.10">
    <property type="entry name" value="Trypsin Inhibitor V, subunit A"/>
    <property type="match status" value="1"/>
</dbReference>
<dbReference type="Pfam" id="PF11720">
    <property type="entry name" value="Inhibitor_I78"/>
    <property type="match status" value="1"/>
</dbReference>
<dbReference type="STRING" id="1337093.MBELCI_0295"/>